<comment type="function">
    <text evidence="12">Involved in the synthesis of autoinducer 2 (AI-2) which is secreted by bacteria and is used to communicate both the cell density and the metabolic potential of the environment. The regulation of gene expression in response to changes in cell density is called quorum sensing. Catalyzes the transformation of S-ribosylhomocysteine (RHC) to homocysteine (HC) and 4,5-dihydroxy-2,3-pentadione (DPD).</text>
</comment>
<protein>
    <recommendedName>
        <fullName evidence="6">S-ribosylhomocysteine lyase</fullName>
        <ecNumber evidence="5">4.4.1.21</ecNumber>
    </recommendedName>
    <alternativeName>
        <fullName evidence="13">AI-2 synthesis protein</fullName>
    </alternativeName>
    <alternativeName>
        <fullName evidence="14">Autoinducer-2 production protein LuxS</fullName>
    </alternativeName>
</protein>
<dbReference type="PANTHER" id="PTHR35799">
    <property type="entry name" value="S-RIBOSYLHOMOCYSTEINE LYASE"/>
    <property type="match status" value="1"/>
</dbReference>
<evidence type="ECO:0000256" key="14">
    <source>
        <dbReference type="ARBA" id="ARBA00031777"/>
    </source>
</evidence>
<dbReference type="Proteomes" id="UP000690515">
    <property type="component" value="Unassembled WGS sequence"/>
</dbReference>
<comment type="cofactor">
    <cofactor evidence="2">
        <name>Fe cation</name>
        <dbReference type="ChEBI" id="CHEBI:24875"/>
    </cofactor>
</comment>
<name>A0ABS5ZHC0_9GAMM</name>
<dbReference type="Gene3D" id="3.20.20.150">
    <property type="entry name" value="Divalent-metal-dependent TIM barrel enzymes"/>
    <property type="match status" value="2"/>
</dbReference>
<dbReference type="InterPro" id="IPR036237">
    <property type="entry name" value="Xyl_isomerase-like_sf"/>
</dbReference>
<dbReference type="GO" id="GO:0043768">
    <property type="term" value="F:S-ribosylhomocysteine lyase activity"/>
    <property type="evidence" value="ECO:0007669"/>
    <property type="project" value="UniProtKB-EC"/>
</dbReference>
<evidence type="ECO:0000256" key="7">
    <source>
        <dbReference type="ARBA" id="ARBA00022654"/>
    </source>
</evidence>
<gene>
    <name evidence="16" type="ORF">KCG35_20555</name>
</gene>
<keyword evidence="9" id="KW-0071">Autoinducer synthesis</keyword>
<evidence type="ECO:0000256" key="6">
    <source>
        <dbReference type="ARBA" id="ARBA00015130"/>
    </source>
</evidence>
<evidence type="ECO:0000256" key="13">
    <source>
        <dbReference type="ARBA" id="ARBA00030600"/>
    </source>
</evidence>
<comment type="catalytic activity">
    <reaction evidence="1">
        <text>S-(5-deoxy-D-ribos-5-yl)-L-homocysteine = (S)-4,5-dihydroxypentane-2,3-dione + L-homocysteine</text>
        <dbReference type="Rhea" id="RHEA:17753"/>
        <dbReference type="ChEBI" id="CHEBI:29484"/>
        <dbReference type="ChEBI" id="CHEBI:58195"/>
        <dbReference type="ChEBI" id="CHEBI:58199"/>
        <dbReference type="EC" id="4.4.1.21"/>
    </reaction>
</comment>
<evidence type="ECO:0000259" key="15">
    <source>
        <dbReference type="Pfam" id="PF01261"/>
    </source>
</evidence>
<dbReference type="Gene3D" id="3.30.1360.80">
    <property type="entry name" value="S-ribosylhomocysteinase (LuxS)"/>
    <property type="match status" value="1"/>
</dbReference>
<keyword evidence="11 16" id="KW-0456">Lyase</keyword>
<keyword evidence="7" id="KW-0673">Quorum sensing</keyword>
<dbReference type="PRINTS" id="PR01487">
    <property type="entry name" value="LUXSPROTEIN"/>
</dbReference>
<keyword evidence="8" id="KW-0479">Metal-binding</keyword>
<comment type="subunit">
    <text evidence="4">Homodimer.</text>
</comment>
<dbReference type="SUPFAM" id="SSF51658">
    <property type="entry name" value="Xylose isomerase-like"/>
    <property type="match status" value="1"/>
</dbReference>
<comment type="similarity">
    <text evidence="3">Belongs to the LuxS family.</text>
</comment>
<feature type="domain" description="Xylose isomerase-like TIM barrel" evidence="15">
    <location>
        <begin position="21"/>
        <end position="218"/>
    </location>
</feature>
<dbReference type="EMBL" id="JAGSOY010000080">
    <property type="protein sequence ID" value="MBU2713454.1"/>
    <property type="molecule type" value="Genomic_DNA"/>
</dbReference>
<dbReference type="EC" id="4.4.1.21" evidence="5"/>
<evidence type="ECO:0000256" key="12">
    <source>
        <dbReference type="ARBA" id="ARBA00024654"/>
    </source>
</evidence>
<evidence type="ECO:0000256" key="1">
    <source>
        <dbReference type="ARBA" id="ARBA00000297"/>
    </source>
</evidence>
<dbReference type="InterPro" id="IPR037005">
    <property type="entry name" value="LuxS_sf"/>
</dbReference>
<evidence type="ECO:0000256" key="4">
    <source>
        <dbReference type="ARBA" id="ARBA00011738"/>
    </source>
</evidence>
<dbReference type="Pfam" id="PF02664">
    <property type="entry name" value="LuxS"/>
    <property type="match status" value="1"/>
</dbReference>
<dbReference type="InterPro" id="IPR003815">
    <property type="entry name" value="S-ribosylhomocysteinase"/>
</dbReference>
<dbReference type="PANTHER" id="PTHR35799:SF1">
    <property type="entry name" value="S-RIBOSYLHOMOCYSTEINE LYASE"/>
    <property type="match status" value="1"/>
</dbReference>
<dbReference type="InterPro" id="IPR011249">
    <property type="entry name" value="Metalloenz_LuxS/M16"/>
</dbReference>
<evidence type="ECO:0000313" key="17">
    <source>
        <dbReference type="Proteomes" id="UP000690515"/>
    </source>
</evidence>
<dbReference type="Pfam" id="PF01261">
    <property type="entry name" value="AP_endonuc_2"/>
    <property type="match status" value="1"/>
</dbReference>
<accession>A0ABS5ZHC0</accession>
<evidence type="ECO:0000256" key="8">
    <source>
        <dbReference type="ARBA" id="ARBA00022723"/>
    </source>
</evidence>
<evidence type="ECO:0000256" key="9">
    <source>
        <dbReference type="ARBA" id="ARBA00022929"/>
    </source>
</evidence>
<keyword evidence="10" id="KW-0408">Iron</keyword>
<evidence type="ECO:0000256" key="11">
    <source>
        <dbReference type="ARBA" id="ARBA00023239"/>
    </source>
</evidence>
<evidence type="ECO:0000313" key="16">
    <source>
        <dbReference type="EMBL" id="MBU2713454.1"/>
    </source>
</evidence>
<reference evidence="16 17" key="1">
    <citation type="submission" date="2021-04" db="EMBL/GenBank/DDBJ databases">
        <authorList>
            <person name="Pira H."/>
            <person name="Risdian C."/>
            <person name="Wink J."/>
        </authorList>
    </citation>
    <scope>NUCLEOTIDE SEQUENCE [LARGE SCALE GENOMIC DNA]</scope>
    <source>
        <strain evidence="16 17">WH53</strain>
    </source>
</reference>
<comment type="caution">
    <text evidence="16">The sequence shown here is derived from an EMBL/GenBank/DDBJ whole genome shotgun (WGS) entry which is preliminary data.</text>
</comment>
<dbReference type="RefSeq" id="WP_215821740.1">
    <property type="nucleotide sequence ID" value="NZ_JAGSOY010000080.1"/>
</dbReference>
<organism evidence="16 17">
    <name type="scientific">Zooshikella harenae</name>
    <dbReference type="NCBI Taxonomy" id="2827238"/>
    <lineage>
        <taxon>Bacteria</taxon>
        <taxon>Pseudomonadati</taxon>
        <taxon>Pseudomonadota</taxon>
        <taxon>Gammaproteobacteria</taxon>
        <taxon>Oceanospirillales</taxon>
        <taxon>Zooshikellaceae</taxon>
        <taxon>Zooshikella</taxon>
    </lineage>
</organism>
<evidence type="ECO:0000256" key="5">
    <source>
        <dbReference type="ARBA" id="ARBA00012240"/>
    </source>
</evidence>
<sequence length="535" mass="61532">MKLSYSTNSIKTSSLVESCLAISKAGYSGVELCFSRDQFNPFKLSDKQLAELKKDLQNSNPVAISTATTFFLSDIPHEPSVISVDKIDRNERIEVVKQGIRVAKVLGVPCVSFQSGYLRETHKGYTNDEVNSILVTSIREILDEINEEDNIFLVIEPEPGMYIETVEEAFNLIKLVGHEKFKLHLDLCHTYCTEDNYLEVIDRVAPEVAYMHLADIKDGYNLRFKIASTFEDIVDSKEENVDGYLFYIQNEDLFYHVQDGEVKALQFDQEQEIKKSIIRENKAYIDSVEQVSFDILDKALPVLNNLRQSGAIKHPICNTIQGKVHYHEFPGNGEIDFVKVMEILTCKYNGYVTVELYNHADEWVSVLPDSFKYLSNMINKIYLERASYIGELDHRILKAPYVRLASANQGINGDYTCMYDLRFRQPNNNEYIDPIVMHSMEHALLYFFKKIYKNKFSCLAPMGCQTGFYLVLINELNSNDIIKNVEEILESIIHLEQVPYQSDQQCGQFEYHCLNQLQALAKEVLNKKHELSEVI</sequence>
<evidence type="ECO:0000256" key="3">
    <source>
        <dbReference type="ARBA" id="ARBA00007311"/>
    </source>
</evidence>
<evidence type="ECO:0000256" key="10">
    <source>
        <dbReference type="ARBA" id="ARBA00023004"/>
    </source>
</evidence>
<keyword evidence="17" id="KW-1185">Reference proteome</keyword>
<dbReference type="InterPro" id="IPR013022">
    <property type="entry name" value="Xyl_isomerase-like_TIM-brl"/>
</dbReference>
<evidence type="ECO:0000256" key="2">
    <source>
        <dbReference type="ARBA" id="ARBA00001962"/>
    </source>
</evidence>
<proteinExistence type="inferred from homology"/>
<dbReference type="SUPFAM" id="SSF63411">
    <property type="entry name" value="LuxS/MPP-like metallohydrolase"/>
    <property type="match status" value="1"/>
</dbReference>